<gene>
    <name evidence="5" type="ORF">TRITD_7Av1G213910</name>
</gene>
<evidence type="ECO:0000256" key="1">
    <source>
        <dbReference type="ARBA" id="ARBA00012944"/>
    </source>
</evidence>
<evidence type="ECO:0000256" key="3">
    <source>
        <dbReference type="ARBA" id="ARBA00023075"/>
    </source>
</evidence>
<reference evidence="5 6" key="1">
    <citation type="submission" date="2017-09" db="EMBL/GenBank/DDBJ databases">
        <authorList>
            <consortium name="International Durum Wheat Genome Sequencing Consortium (IDWGSC)"/>
            <person name="Milanesi L."/>
        </authorList>
    </citation>
    <scope>NUCLEOTIDE SEQUENCE [LARGE SCALE GENOMIC DNA]</scope>
    <source>
        <strain evidence="6">cv. Svevo</strain>
    </source>
</reference>
<name>A0A9R1BRH9_TRITD</name>
<evidence type="ECO:0000313" key="6">
    <source>
        <dbReference type="Proteomes" id="UP000324705"/>
    </source>
</evidence>
<dbReference type="GO" id="GO:0008137">
    <property type="term" value="F:NADH dehydrogenase (ubiquinone) activity"/>
    <property type="evidence" value="ECO:0007669"/>
    <property type="project" value="UniProtKB-EC"/>
</dbReference>
<dbReference type="PANTHER" id="PTHR43507:SF1">
    <property type="entry name" value="NADH-UBIQUINONE OXIDOREDUCTASE CHAIN 4"/>
    <property type="match status" value="1"/>
</dbReference>
<organism evidence="5 6">
    <name type="scientific">Triticum turgidum subsp. durum</name>
    <name type="common">Durum wheat</name>
    <name type="synonym">Triticum durum</name>
    <dbReference type="NCBI Taxonomy" id="4567"/>
    <lineage>
        <taxon>Eukaryota</taxon>
        <taxon>Viridiplantae</taxon>
        <taxon>Streptophyta</taxon>
        <taxon>Embryophyta</taxon>
        <taxon>Tracheophyta</taxon>
        <taxon>Spermatophyta</taxon>
        <taxon>Magnoliopsida</taxon>
        <taxon>Liliopsida</taxon>
        <taxon>Poales</taxon>
        <taxon>Poaceae</taxon>
        <taxon>BOP clade</taxon>
        <taxon>Pooideae</taxon>
        <taxon>Triticodae</taxon>
        <taxon>Triticeae</taxon>
        <taxon>Triticinae</taxon>
        <taxon>Triticum</taxon>
    </lineage>
</organism>
<accession>A0A9R1BRH9</accession>
<proteinExistence type="predicted"/>
<dbReference type="GO" id="GO:0042773">
    <property type="term" value="P:ATP synthesis coupled electron transport"/>
    <property type="evidence" value="ECO:0007669"/>
    <property type="project" value="InterPro"/>
</dbReference>
<dbReference type="InterPro" id="IPR003918">
    <property type="entry name" value="NADH_UbQ_OxRdtase"/>
</dbReference>
<dbReference type="GO" id="GO:0048039">
    <property type="term" value="F:ubiquinone binding"/>
    <property type="evidence" value="ECO:0007669"/>
    <property type="project" value="TreeGrafter"/>
</dbReference>
<evidence type="ECO:0000313" key="5">
    <source>
        <dbReference type="EMBL" id="VAI78505.1"/>
    </source>
</evidence>
<dbReference type="EC" id="7.1.1.2" evidence="1"/>
<evidence type="ECO:0000256" key="4">
    <source>
        <dbReference type="ARBA" id="ARBA00031025"/>
    </source>
</evidence>
<evidence type="ECO:0000256" key="2">
    <source>
        <dbReference type="ARBA" id="ARBA00021006"/>
    </source>
</evidence>
<dbReference type="PANTHER" id="PTHR43507">
    <property type="entry name" value="NADH-UBIQUINONE OXIDOREDUCTASE CHAIN 4"/>
    <property type="match status" value="1"/>
</dbReference>
<sequence>MILTTFLIPICISMGWSGLRSFGKEYITTFLIREFVMIAVSCMLDPLLFYVLSESMAIPMLCGVEHLLFTGIKLFLCRGLVQ</sequence>
<keyword evidence="3" id="KW-0830">Ubiquinone</keyword>
<dbReference type="AlphaFoldDB" id="A0A9R1BRH9"/>
<dbReference type="GO" id="GO:0015990">
    <property type="term" value="P:electron transport coupled proton transport"/>
    <property type="evidence" value="ECO:0007669"/>
    <property type="project" value="TreeGrafter"/>
</dbReference>
<dbReference type="GO" id="GO:0003954">
    <property type="term" value="F:NADH dehydrogenase activity"/>
    <property type="evidence" value="ECO:0007669"/>
    <property type="project" value="TreeGrafter"/>
</dbReference>
<dbReference type="Proteomes" id="UP000324705">
    <property type="component" value="Chromosome 7A"/>
</dbReference>
<protein>
    <recommendedName>
        <fullName evidence="2">NADH-ubiquinone oxidoreductase chain 4</fullName>
        <ecNumber evidence="1">7.1.1.2</ecNumber>
    </recommendedName>
    <alternativeName>
        <fullName evidence="4">NADH dehydrogenase subunit 4</fullName>
    </alternativeName>
</protein>
<keyword evidence="6" id="KW-1185">Reference proteome</keyword>
<dbReference type="Gramene" id="TRITD7Av1G213910.1">
    <property type="protein sequence ID" value="TRITD7Av1G213910.1"/>
    <property type="gene ID" value="TRITD7Av1G213910"/>
</dbReference>
<dbReference type="EMBL" id="LT934123">
    <property type="protein sequence ID" value="VAI78505.1"/>
    <property type="molecule type" value="Genomic_DNA"/>
</dbReference>